<dbReference type="GeneID" id="64060741"/>
<gene>
    <name evidence="9" type="ORF">HMPREF1476_01464</name>
</gene>
<dbReference type="PROSITE" id="PS51898">
    <property type="entry name" value="TYR_RECOMBINASE"/>
    <property type="match status" value="1"/>
</dbReference>
<evidence type="ECO:0000313" key="9">
    <source>
        <dbReference type="EMBL" id="EPD98722.1"/>
    </source>
</evidence>
<dbReference type="RefSeq" id="WP_016474674.1">
    <property type="nucleotide sequence ID" value="NZ_KE150480.1"/>
</dbReference>
<evidence type="ECO:0000256" key="5">
    <source>
        <dbReference type="PROSITE-ProRule" id="PRU01248"/>
    </source>
</evidence>
<dbReference type="SUPFAM" id="SSF56349">
    <property type="entry name" value="DNA breaking-rejoining enzymes"/>
    <property type="match status" value="1"/>
</dbReference>
<dbReference type="InterPro" id="IPR044068">
    <property type="entry name" value="CB"/>
</dbReference>
<accession>S3BXF1</accession>
<protein>
    <recommendedName>
        <fullName evidence="11">Tyr recombinase domain-containing protein</fullName>
    </recommendedName>
</protein>
<dbReference type="STRING" id="1203554.HMPREF1476_01464"/>
<evidence type="ECO:0000259" key="7">
    <source>
        <dbReference type="PROSITE" id="PS51898"/>
    </source>
</evidence>
<evidence type="ECO:0000259" key="8">
    <source>
        <dbReference type="PROSITE" id="PS51900"/>
    </source>
</evidence>
<name>S3BXF1_9BURK</name>
<evidence type="ECO:0000256" key="3">
    <source>
        <dbReference type="ARBA" id="ARBA00023125"/>
    </source>
</evidence>
<evidence type="ECO:0000256" key="2">
    <source>
        <dbReference type="ARBA" id="ARBA00022908"/>
    </source>
</evidence>
<evidence type="ECO:0000256" key="1">
    <source>
        <dbReference type="ARBA" id="ARBA00008857"/>
    </source>
</evidence>
<evidence type="ECO:0000313" key="10">
    <source>
        <dbReference type="Proteomes" id="UP000014400"/>
    </source>
</evidence>
<dbReference type="CDD" id="cd00397">
    <property type="entry name" value="DNA_BRE_C"/>
    <property type="match status" value="1"/>
</dbReference>
<dbReference type="InterPro" id="IPR011010">
    <property type="entry name" value="DNA_brk_join_enz"/>
</dbReference>
<dbReference type="InterPro" id="IPR010998">
    <property type="entry name" value="Integrase_recombinase_N"/>
</dbReference>
<keyword evidence="10" id="KW-1185">Reference proteome</keyword>
<organism evidence="9 10">
    <name type="scientific">Sutterella wadsworthensis HGA0223</name>
    <dbReference type="NCBI Taxonomy" id="1203554"/>
    <lineage>
        <taxon>Bacteria</taxon>
        <taxon>Pseudomonadati</taxon>
        <taxon>Pseudomonadota</taxon>
        <taxon>Betaproteobacteria</taxon>
        <taxon>Burkholderiales</taxon>
        <taxon>Sutterellaceae</taxon>
        <taxon>Sutterella</taxon>
    </lineage>
</organism>
<dbReference type="EMBL" id="ATCF01000021">
    <property type="protein sequence ID" value="EPD98722.1"/>
    <property type="molecule type" value="Genomic_DNA"/>
</dbReference>
<dbReference type="PROSITE" id="PS51900">
    <property type="entry name" value="CB"/>
    <property type="match status" value="1"/>
</dbReference>
<dbReference type="GO" id="GO:0015074">
    <property type="term" value="P:DNA integration"/>
    <property type="evidence" value="ECO:0007669"/>
    <property type="project" value="UniProtKB-KW"/>
</dbReference>
<comment type="caution">
    <text evidence="9">The sequence shown here is derived from an EMBL/GenBank/DDBJ whole genome shotgun (WGS) entry which is preliminary data.</text>
</comment>
<dbReference type="PANTHER" id="PTHR30349:SF41">
    <property type="entry name" value="INTEGRASE_RECOMBINASE PROTEIN MJ0367-RELATED"/>
    <property type="match status" value="1"/>
</dbReference>
<dbReference type="InterPro" id="IPR013762">
    <property type="entry name" value="Integrase-like_cat_sf"/>
</dbReference>
<keyword evidence="2" id="KW-0229">DNA integration</keyword>
<dbReference type="GO" id="GO:0006310">
    <property type="term" value="P:DNA recombination"/>
    <property type="evidence" value="ECO:0007669"/>
    <property type="project" value="UniProtKB-KW"/>
</dbReference>
<evidence type="ECO:0008006" key="11">
    <source>
        <dbReference type="Google" id="ProtNLM"/>
    </source>
</evidence>
<sequence>MAKLPSLPERTLSPDDRLARLLTPTVALPMAAAGIETVEDLYECAAALGNTWFRRIEGLDAALAGELMMWLARWGKSVGEVTPRFFPPGSLPAVRTSASRRQTDASRGLSAPGDPRIRPIEQIELPEALSGKKGLNRAPAAACALSARDDLEAIRTWLNARAGNPNTHASYRKEAERFLLWSLVEKETALSDIRADEASQYLRWLEDLGRTDDKTFSRKWRIPQAFWIGEKNAERSSAAWRPYNGPLSPASRRNAIVVVRQLFNFLKRTGYLIFNPFDQVSPKVPLLKGEGAPQAFADRSLTPEQWSEITGHLSLIPEGQPRERMKLILMLGKSLGLRASEMLEARTGWIVRRSFGGGERPAIEVIGKGSKVRRLPLTAEQLSIINQALAARGIPEAAQTPPDTPLLVNLGRGRNPGGPMSRSGLYRVLESFFDRVADEVALSAPLDAAKLRASSTHWLRHTFAVSALKEMSVNVVQAAMGHASVATTGRYLSPEEAEMGEAMSHMKAL</sequence>
<dbReference type="PANTHER" id="PTHR30349">
    <property type="entry name" value="PHAGE INTEGRASE-RELATED"/>
    <property type="match status" value="1"/>
</dbReference>
<feature type="domain" description="Tyr recombinase" evidence="7">
    <location>
        <begin position="296"/>
        <end position="504"/>
    </location>
</feature>
<dbReference type="Proteomes" id="UP000014400">
    <property type="component" value="Unassembled WGS sequence"/>
</dbReference>
<evidence type="ECO:0000256" key="6">
    <source>
        <dbReference type="SAM" id="MobiDB-lite"/>
    </source>
</evidence>
<dbReference type="PATRIC" id="fig|1203554.3.peg.1537"/>
<evidence type="ECO:0000256" key="4">
    <source>
        <dbReference type="ARBA" id="ARBA00023172"/>
    </source>
</evidence>
<reference evidence="9 10" key="1">
    <citation type="submission" date="2013-04" db="EMBL/GenBank/DDBJ databases">
        <title>The Genome Sequence of Sutterella wadsworthensis HGA0223.</title>
        <authorList>
            <consortium name="The Broad Institute Genomics Platform"/>
            <person name="Earl A."/>
            <person name="Ward D."/>
            <person name="Feldgarden M."/>
            <person name="Gevers D."/>
            <person name="Schmidt T.M."/>
            <person name="Dover J."/>
            <person name="Dai D."/>
            <person name="Walker B."/>
            <person name="Young S."/>
            <person name="Zeng Q."/>
            <person name="Gargeya S."/>
            <person name="Fitzgerald M."/>
            <person name="Haas B."/>
            <person name="Abouelleil A."/>
            <person name="Allen A.W."/>
            <person name="Alvarado L."/>
            <person name="Arachchi H.M."/>
            <person name="Berlin A.M."/>
            <person name="Chapman S.B."/>
            <person name="Gainer-Dewar J."/>
            <person name="Goldberg J."/>
            <person name="Griggs A."/>
            <person name="Gujja S."/>
            <person name="Hansen M."/>
            <person name="Howarth C."/>
            <person name="Imamovic A."/>
            <person name="Ireland A."/>
            <person name="Larimer J."/>
            <person name="McCowan C."/>
            <person name="Murphy C."/>
            <person name="Pearson M."/>
            <person name="Poon T.W."/>
            <person name="Priest M."/>
            <person name="Roberts A."/>
            <person name="Saif S."/>
            <person name="Shea T."/>
            <person name="Sisk P."/>
            <person name="Sykes S."/>
            <person name="Wortman J."/>
            <person name="Nusbaum C."/>
            <person name="Birren B."/>
        </authorList>
    </citation>
    <scope>NUCLEOTIDE SEQUENCE [LARGE SCALE GENOMIC DNA]</scope>
    <source>
        <strain evidence="9 10">HGA0223</strain>
    </source>
</reference>
<feature type="domain" description="Core-binding (CB)" evidence="8">
    <location>
        <begin position="148"/>
        <end position="267"/>
    </location>
</feature>
<feature type="region of interest" description="Disordered" evidence="6">
    <location>
        <begin position="92"/>
        <end position="113"/>
    </location>
</feature>
<comment type="similarity">
    <text evidence="1">Belongs to the 'phage' integrase family.</text>
</comment>
<dbReference type="Gene3D" id="1.10.443.10">
    <property type="entry name" value="Intergrase catalytic core"/>
    <property type="match status" value="1"/>
</dbReference>
<dbReference type="AlphaFoldDB" id="S3BXF1"/>
<dbReference type="Gene3D" id="1.10.150.130">
    <property type="match status" value="1"/>
</dbReference>
<dbReference type="eggNOG" id="COG4974">
    <property type="taxonomic scope" value="Bacteria"/>
</dbReference>
<dbReference type="GO" id="GO:0003677">
    <property type="term" value="F:DNA binding"/>
    <property type="evidence" value="ECO:0007669"/>
    <property type="project" value="UniProtKB-UniRule"/>
</dbReference>
<keyword evidence="3 5" id="KW-0238">DNA-binding</keyword>
<dbReference type="HOGENOM" id="CLU_027562_42_1_4"/>
<dbReference type="InterPro" id="IPR050090">
    <property type="entry name" value="Tyrosine_recombinase_XerCD"/>
</dbReference>
<proteinExistence type="inferred from homology"/>
<dbReference type="InterPro" id="IPR002104">
    <property type="entry name" value="Integrase_catalytic"/>
</dbReference>
<keyword evidence="4" id="KW-0233">DNA recombination</keyword>
<dbReference type="Pfam" id="PF00589">
    <property type="entry name" value="Phage_integrase"/>
    <property type="match status" value="1"/>
</dbReference>